<dbReference type="AlphaFoldDB" id="A0A6J7VN97"/>
<evidence type="ECO:0000313" key="4">
    <source>
        <dbReference type="EMBL" id="CAB4844924.1"/>
    </source>
</evidence>
<proteinExistence type="predicted"/>
<gene>
    <name evidence="2" type="ORF">UFOPK2342_01208</name>
    <name evidence="3" type="ORF">UFOPK2423_01340</name>
    <name evidence="4" type="ORF">UFOPK3266_01286</name>
    <name evidence="5" type="ORF">UFOPK4367_01587</name>
</gene>
<dbReference type="EMBL" id="CAFBAA010000039">
    <property type="protein sequence ID" value="CAB4844924.1"/>
    <property type="molecule type" value="Genomic_DNA"/>
</dbReference>
<accession>A0A6J7VN97</accession>
<evidence type="ECO:0000313" key="2">
    <source>
        <dbReference type="EMBL" id="CAB4681686.1"/>
    </source>
</evidence>
<dbReference type="InterPro" id="IPR014710">
    <property type="entry name" value="RmlC-like_jellyroll"/>
</dbReference>
<dbReference type="EMBL" id="CAFBRC010000169">
    <property type="protein sequence ID" value="CAB5078338.1"/>
    <property type="molecule type" value="Genomic_DNA"/>
</dbReference>
<dbReference type="EMBL" id="CAEZXN010000038">
    <property type="protein sequence ID" value="CAB4704111.1"/>
    <property type="molecule type" value="Genomic_DNA"/>
</dbReference>
<evidence type="ECO:0000313" key="5">
    <source>
        <dbReference type="EMBL" id="CAB5078338.1"/>
    </source>
</evidence>
<name>A0A6J7VN97_9ZZZZ</name>
<dbReference type="EMBL" id="CAEZXB010000026">
    <property type="protein sequence ID" value="CAB4681686.1"/>
    <property type="molecule type" value="Genomic_DNA"/>
</dbReference>
<evidence type="ECO:0000313" key="3">
    <source>
        <dbReference type="EMBL" id="CAB4704111.1"/>
    </source>
</evidence>
<evidence type="ECO:0000259" key="1">
    <source>
        <dbReference type="Pfam" id="PF07883"/>
    </source>
</evidence>
<protein>
    <submittedName>
        <fullName evidence="5">Unannotated protein</fullName>
    </submittedName>
</protein>
<dbReference type="InterPro" id="IPR013096">
    <property type="entry name" value="Cupin_2"/>
</dbReference>
<dbReference type="InterPro" id="IPR011051">
    <property type="entry name" value="RmlC_Cupin_sf"/>
</dbReference>
<dbReference type="Gene3D" id="2.60.120.10">
    <property type="entry name" value="Jelly Rolls"/>
    <property type="match status" value="2"/>
</dbReference>
<dbReference type="SUPFAM" id="SSF51182">
    <property type="entry name" value="RmlC-like cupins"/>
    <property type="match status" value="2"/>
</dbReference>
<feature type="domain" description="Cupin type-2" evidence="1">
    <location>
        <begin position="174"/>
        <end position="231"/>
    </location>
</feature>
<dbReference type="Pfam" id="PF07883">
    <property type="entry name" value="Cupin_2"/>
    <property type="match status" value="1"/>
</dbReference>
<sequence>MTTNPSGNPSNFFPGVVRTVADLPAISRGEAKTFELVRDGEYAEALTASEIHLDGSADMGTHANGDLLLFVREGSGTLTVAGEEFELSPDCAALIRHEEKWALSSTTPFKIFSVHAPGAGPHARKIAKPSTGFQRVVKQGITNKGKATGNREFEVLFDESRGSTGATMFIGFIPTSGAPAHYHLYDEICHIVRGGGSFVVGESQVPIGPGSTFVVAPRMLHSVMNDREEDLWILGTFRPAGTPAAAYYPDGRPAPGYDEV</sequence>
<reference evidence="5" key="1">
    <citation type="submission" date="2020-05" db="EMBL/GenBank/DDBJ databases">
        <authorList>
            <person name="Chiriac C."/>
            <person name="Salcher M."/>
            <person name="Ghai R."/>
            <person name="Kavagutti S V."/>
        </authorList>
    </citation>
    <scope>NUCLEOTIDE SEQUENCE</scope>
</reference>
<organism evidence="5">
    <name type="scientific">freshwater metagenome</name>
    <dbReference type="NCBI Taxonomy" id="449393"/>
    <lineage>
        <taxon>unclassified sequences</taxon>
        <taxon>metagenomes</taxon>
        <taxon>ecological metagenomes</taxon>
    </lineage>
</organism>